<keyword evidence="10 14" id="KW-0067">ATP-binding</keyword>
<evidence type="ECO:0000256" key="15">
    <source>
        <dbReference type="SAM" id="MobiDB-lite"/>
    </source>
</evidence>
<evidence type="ECO:0000256" key="4">
    <source>
        <dbReference type="ARBA" id="ARBA00007854"/>
    </source>
</evidence>
<dbReference type="Gene3D" id="3.40.50.20">
    <property type="match status" value="1"/>
</dbReference>
<keyword evidence="12" id="KW-0464">Manganese</keyword>
<keyword evidence="7" id="KW-0436">Ligase</keyword>
<comment type="catalytic activity">
    <reaction evidence="13">
        <text>N-acetyl-L-aspartate + L-glutamate + ATP = N-acetyl-L-aspartyl-L-glutamate + ADP + phosphate + H(+)</text>
        <dbReference type="Rhea" id="RHEA:40035"/>
        <dbReference type="ChEBI" id="CHEBI:15378"/>
        <dbReference type="ChEBI" id="CHEBI:16953"/>
        <dbReference type="ChEBI" id="CHEBI:29985"/>
        <dbReference type="ChEBI" id="CHEBI:30616"/>
        <dbReference type="ChEBI" id="CHEBI:43474"/>
        <dbReference type="ChEBI" id="CHEBI:76931"/>
        <dbReference type="ChEBI" id="CHEBI:456216"/>
        <dbReference type="EC" id="6.3.2.41"/>
    </reaction>
</comment>
<evidence type="ECO:0000256" key="10">
    <source>
        <dbReference type="ARBA" id="ARBA00022840"/>
    </source>
</evidence>
<feature type="domain" description="ATP-grasp" evidence="16">
    <location>
        <begin position="115"/>
        <end position="300"/>
    </location>
</feature>
<keyword evidence="18" id="KW-1185">Reference proteome</keyword>
<evidence type="ECO:0000256" key="13">
    <source>
        <dbReference type="ARBA" id="ARBA00049321"/>
    </source>
</evidence>
<evidence type="ECO:0000256" key="8">
    <source>
        <dbReference type="ARBA" id="ARBA00022723"/>
    </source>
</evidence>
<evidence type="ECO:0000256" key="3">
    <source>
        <dbReference type="ARBA" id="ARBA00004496"/>
    </source>
</evidence>
<dbReference type="FunFam" id="3.30.1490.20:FF:000011">
    <property type="entry name" value="beta-citrylglutamate synthase B isoform X1"/>
    <property type="match status" value="1"/>
</dbReference>
<dbReference type="SUPFAM" id="SSF56059">
    <property type="entry name" value="Glutathione synthetase ATP-binding domain-like"/>
    <property type="match status" value="1"/>
</dbReference>
<proteinExistence type="inferred from homology"/>
<evidence type="ECO:0000256" key="14">
    <source>
        <dbReference type="PROSITE-ProRule" id="PRU00409"/>
    </source>
</evidence>
<dbReference type="EC" id="6.3.2.41" evidence="5"/>
<keyword evidence="9 14" id="KW-0547">Nucleotide-binding</keyword>
<dbReference type="InterPro" id="IPR013651">
    <property type="entry name" value="ATP-grasp_RimK-type"/>
</dbReference>
<reference evidence="18" key="1">
    <citation type="submission" date="2018-06" db="EMBL/GenBank/DDBJ databases">
        <title>Genome assembly of Danube salmon.</title>
        <authorList>
            <person name="Macqueen D.J."/>
            <person name="Gundappa M.K."/>
        </authorList>
    </citation>
    <scope>NUCLEOTIDE SEQUENCE [LARGE SCALE GENOMIC DNA]</scope>
</reference>
<dbReference type="PROSITE" id="PS50975">
    <property type="entry name" value="ATP_GRASP"/>
    <property type="match status" value="1"/>
</dbReference>
<evidence type="ECO:0000256" key="7">
    <source>
        <dbReference type="ARBA" id="ARBA00022598"/>
    </source>
</evidence>
<dbReference type="GO" id="GO:0005524">
    <property type="term" value="F:ATP binding"/>
    <property type="evidence" value="ECO:0007669"/>
    <property type="project" value="UniProtKB-UniRule"/>
</dbReference>
<dbReference type="PANTHER" id="PTHR21621:SF0">
    <property type="entry name" value="BETA-CITRYLGLUTAMATE SYNTHASE B-RELATED"/>
    <property type="match status" value="1"/>
</dbReference>
<dbReference type="Ensembl" id="ENSHHUT00000007900.1">
    <property type="protein sequence ID" value="ENSHHUP00000007668.1"/>
    <property type="gene ID" value="ENSHHUG00000004724.1"/>
</dbReference>
<evidence type="ECO:0000256" key="6">
    <source>
        <dbReference type="ARBA" id="ARBA00022490"/>
    </source>
</evidence>
<reference evidence="17" key="2">
    <citation type="submission" date="2025-08" db="UniProtKB">
        <authorList>
            <consortium name="Ensembl"/>
        </authorList>
    </citation>
    <scope>IDENTIFICATION</scope>
</reference>
<dbReference type="STRING" id="62062.ENSHHUP00000007668"/>
<reference evidence="17" key="3">
    <citation type="submission" date="2025-09" db="UniProtKB">
        <authorList>
            <consortium name="Ensembl"/>
        </authorList>
    </citation>
    <scope>IDENTIFICATION</scope>
</reference>
<organism evidence="17 18">
    <name type="scientific">Hucho hucho</name>
    <name type="common">huchen</name>
    <dbReference type="NCBI Taxonomy" id="62062"/>
    <lineage>
        <taxon>Eukaryota</taxon>
        <taxon>Metazoa</taxon>
        <taxon>Chordata</taxon>
        <taxon>Craniata</taxon>
        <taxon>Vertebrata</taxon>
        <taxon>Euteleostomi</taxon>
        <taxon>Actinopterygii</taxon>
        <taxon>Neopterygii</taxon>
        <taxon>Teleostei</taxon>
        <taxon>Protacanthopterygii</taxon>
        <taxon>Salmoniformes</taxon>
        <taxon>Salmonidae</taxon>
        <taxon>Salmoninae</taxon>
        <taxon>Hucho</taxon>
    </lineage>
</organism>
<evidence type="ECO:0000256" key="11">
    <source>
        <dbReference type="ARBA" id="ARBA00022842"/>
    </source>
</evidence>
<dbReference type="Proteomes" id="UP000314982">
    <property type="component" value="Unassembled WGS sequence"/>
</dbReference>
<evidence type="ECO:0000256" key="9">
    <source>
        <dbReference type="ARBA" id="ARBA00022741"/>
    </source>
</evidence>
<dbReference type="PANTHER" id="PTHR21621">
    <property type="entry name" value="RIBOSOMAL PROTEIN S6 MODIFICATION PROTEIN"/>
    <property type="match status" value="1"/>
</dbReference>
<dbReference type="GO" id="GO:0072590">
    <property type="term" value="F:N-acetyl-L-aspartate-L-glutamate ligase activity"/>
    <property type="evidence" value="ECO:0007669"/>
    <property type="project" value="TreeGrafter"/>
</dbReference>
<comment type="subcellular location">
    <subcellularLocation>
        <location evidence="3">Cytoplasm</location>
    </subcellularLocation>
</comment>
<keyword evidence="11" id="KW-0460">Magnesium</keyword>
<comment type="cofactor">
    <cofactor evidence="2">
        <name>Mg(2+)</name>
        <dbReference type="ChEBI" id="CHEBI:18420"/>
    </cofactor>
</comment>
<evidence type="ECO:0000313" key="17">
    <source>
        <dbReference type="Ensembl" id="ENSHHUP00000007668.1"/>
    </source>
</evidence>
<accession>A0A4W5JRR3</accession>
<dbReference type="GO" id="GO:0005737">
    <property type="term" value="C:cytoplasm"/>
    <property type="evidence" value="ECO:0007669"/>
    <property type="project" value="UniProtKB-SubCell"/>
</dbReference>
<dbReference type="InterPro" id="IPR013815">
    <property type="entry name" value="ATP_grasp_subdomain_1"/>
</dbReference>
<dbReference type="FunFam" id="3.30.470.20:FF:000022">
    <property type="entry name" value="beta-citrylglutamate synthase B isoform X1"/>
    <property type="match status" value="1"/>
</dbReference>
<evidence type="ECO:0000259" key="16">
    <source>
        <dbReference type="PROSITE" id="PS50975"/>
    </source>
</evidence>
<keyword evidence="6" id="KW-0963">Cytoplasm</keyword>
<dbReference type="Gene3D" id="3.30.470.20">
    <property type="entry name" value="ATP-grasp fold, B domain"/>
    <property type="match status" value="1"/>
</dbReference>
<dbReference type="AlphaFoldDB" id="A0A4W5JRR3"/>
<protein>
    <recommendedName>
        <fullName evidence="5">N-acetylaspartylglutamate synthase</fullName>
        <ecNumber evidence="5">6.3.2.41</ecNumber>
    </recommendedName>
</protein>
<feature type="region of interest" description="Disordered" evidence="15">
    <location>
        <begin position="345"/>
        <end position="375"/>
    </location>
</feature>
<evidence type="ECO:0000256" key="1">
    <source>
        <dbReference type="ARBA" id="ARBA00001936"/>
    </source>
</evidence>
<dbReference type="Pfam" id="PF08443">
    <property type="entry name" value="RimK"/>
    <property type="match status" value="1"/>
</dbReference>
<evidence type="ECO:0000256" key="5">
    <source>
        <dbReference type="ARBA" id="ARBA00012938"/>
    </source>
</evidence>
<dbReference type="NCBIfam" id="TIGR00768">
    <property type="entry name" value="rimK_fam"/>
    <property type="match status" value="1"/>
</dbReference>
<evidence type="ECO:0000256" key="12">
    <source>
        <dbReference type="ARBA" id="ARBA00023211"/>
    </source>
</evidence>
<keyword evidence="8" id="KW-0479">Metal-binding</keyword>
<dbReference type="InterPro" id="IPR004666">
    <property type="entry name" value="Rp_bS6_RimK/Lys_biosynth_LsyX"/>
</dbReference>
<evidence type="ECO:0000256" key="2">
    <source>
        <dbReference type="ARBA" id="ARBA00001946"/>
    </source>
</evidence>
<dbReference type="Gene3D" id="3.30.1490.20">
    <property type="entry name" value="ATP-grasp fold, A domain"/>
    <property type="match status" value="1"/>
</dbReference>
<comment type="cofactor">
    <cofactor evidence="1">
        <name>Mn(2+)</name>
        <dbReference type="ChEBI" id="CHEBI:29035"/>
    </cofactor>
</comment>
<comment type="similarity">
    <text evidence="4">Belongs to the RimK family.</text>
</comment>
<dbReference type="GeneTree" id="ENSGT00390000014577"/>
<sequence length="398" mass="43678">MCSRVWFVTDRRIHQEYPQVQILRALKQRCAEEDVEFRSLLMDQIVLTISEGQLGLRVEQEVVTSYPQVAVVRVPTPWVQSDSDITVLRHLEKMGCRLVNRPQAILNCVNKFWTFQELAGHGVPLPDTFSYGGHENFRKMIDEAEPLGYPVVVKNTRGHRGKAVFLARDKHHLADLSHLIRHDAPYLFQEYVKESHGRDVRVVLVGGRVIGSMLRCSTDGRMQSNCSLGGVGMMCPLSEQGKQLAVQVSNILGMDVCGIDLLQLNDGSFVVCEANANVGFIAFDQACGMDVAGIVADHALSLLPSRLTRKMSLLSVVSSASETSSEPEVCPAVSSVLPEAVCNMSVGSTSSESDPELADTTPQPPSRQAGPSPVLPNLPDPAYIFNTLLANEIKLLTE</sequence>
<dbReference type="FunFam" id="3.40.50.20:FF:000014">
    <property type="entry name" value="beta-citrylglutamate synthase B isoform X1"/>
    <property type="match status" value="1"/>
</dbReference>
<dbReference type="GO" id="GO:0046872">
    <property type="term" value="F:metal ion binding"/>
    <property type="evidence" value="ECO:0007669"/>
    <property type="project" value="UniProtKB-KW"/>
</dbReference>
<dbReference type="InterPro" id="IPR011761">
    <property type="entry name" value="ATP-grasp"/>
</dbReference>
<evidence type="ECO:0000313" key="18">
    <source>
        <dbReference type="Proteomes" id="UP000314982"/>
    </source>
</evidence>
<name>A0A4W5JRR3_9TELE</name>